<dbReference type="FunFam" id="3.20.20.10:FF:000002">
    <property type="entry name" value="Alanine racemase"/>
    <property type="match status" value="1"/>
</dbReference>
<evidence type="ECO:0000256" key="9">
    <source>
        <dbReference type="PIRSR" id="PIRSR600821-50"/>
    </source>
</evidence>
<dbReference type="Gene3D" id="3.20.20.10">
    <property type="entry name" value="Alanine racemase"/>
    <property type="match status" value="1"/>
</dbReference>
<evidence type="ECO:0000259" key="11">
    <source>
        <dbReference type="SMART" id="SM01005"/>
    </source>
</evidence>
<dbReference type="InterPro" id="IPR000821">
    <property type="entry name" value="Ala_racemase"/>
</dbReference>
<dbReference type="InterPro" id="IPR029066">
    <property type="entry name" value="PLP-binding_barrel"/>
</dbReference>
<dbReference type="Gene3D" id="3.90.190.20">
    <property type="entry name" value="Mur ligase, C-terminal domain"/>
    <property type="match status" value="1"/>
</dbReference>
<dbReference type="RefSeq" id="WP_092437325.1">
    <property type="nucleotide sequence ID" value="NZ_FMYP01000020.1"/>
</dbReference>
<comment type="cofactor">
    <cofactor evidence="2 8 9">
        <name>pyridoxal 5'-phosphate</name>
        <dbReference type="ChEBI" id="CHEBI:597326"/>
    </cofactor>
</comment>
<evidence type="ECO:0000256" key="4">
    <source>
        <dbReference type="ARBA" id="ARBA00022741"/>
    </source>
</evidence>
<evidence type="ECO:0000256" key="8">
    <source>
        <dbReference type="HAMAP-Rule" id="MF_01201"/>
    </source>
</evidence>
<dbReference type="EC" id="5.1.1.1" evidence="8"/>
<keyword evidence="5" id="KW-0067">ATP-binding</keyword>
<dbReference type="Pfam" id="PF01168">
    <property type="entry name" value="Ala_racemase_N"/>
    <property type="match status" value="1"/>
</dbReference>
<feature type="modified residue" description="N6-(pyridoxal phosphate)lysine" evidence="8 9">
    <location>
        <position position="492"/>
    </location>
</feature>
<keyword evidence="6 8" id="KW-0663">Pyridoxal phosphate</keyword>
<evidence type="ECO:0000256" key="1">
    <source>
        <dbReference type="ARBA" id="ARBA00000316"/>
    </source>
</evidence>
<keyword evidence="13" id="KW-1185">Reference proteome</keyword>
<dbReference type="Pfam" id="PF00842">
    <property type="entry name" value="Ala_racemase_C"/>
    <property type="match status" value="1"/>
</dbReference>
<dbReference type="Gene3D" id="3.40.1190.10">
    <property type="entry name" value="Mur-like, catalytic domain"/>
    <property type="match status" value="1"/>
</dbReference>
<dbReference type="InterPro" id="IPR036565">
    <property type="entry name" value="Mur-like_cat_sf"/>
</dbReference>
<feature type="binding site" evidence="8 10">
    <location>
        <position position="765"/>
    </location>
    <ligand>
        <name>substrate</name>
    </ligand>
</feature>
<evidence type="ECO:0000313" key="12">
    <source>
        <dbReference type="EMBL" id="SDC17708.1"/>
    </source>
</evidence>
<keyword evidence="7 8" id="KW-0413">Isomerase</keyword>
<dbReference type="SMART" id="SM01005">
    <property type="entry name" value="Ala_racemase_C"/>
    <property type="match status" value="1"/>
</dbReference>
<dbReference type="SUPFAM" id="SSF53244">
    <property type="entry name" value="MurD-like peptide ligases, peptide-binding domain"/>
    <property type="match status" value="1"/>
</dbReference>
<feature type="domain" description="Alanine racemase C-terminal" evidence="11">
    <location>
        <begin position="695"/>
        <end position="819"/>
    </location>
</feature>
<dbReference type="InterPro" id="IPR051046">
    <property type="entry name" value="MurCDEF_CellWall_CoF430Synth"/>
</dbReference>
<dbReference type="UniPathway" id="UPA00042">
    <property type="reaction ID" value="UER00497"/>
</dbReference>
<reference evidence="12 13" key="1">
    <citation type="submission" date="2016-09" db="EMBL/GenBank/DDBJ databases">
        <authorList>
            <person name="Capua I."/>
            <person name="De Benedictis P."/>
            <person name="Joannis T."/>
            <person name="Lombin L.H."/>
            <person name="Cattoli G."/>
        </authorList>
    </citation>
    <scope>NUCLEOTIDE SEQUENCE [LARGE SCALE GENOMIC DNA]</scope>
    <source>
        <strain evidence="12 13">A7P-90m</strain>
    </source>
</reference>
<dbReference type="InterPro" id="IPR013221">
    <property type="entry name" value="Mur_ligase_cen"/>
</dbReference>
<dbReference type="Pfam" id="PF01225">
    <property type="entry name" value="Mur_ligase"/>
    <property type="match status" value="1"/>
</dbReference>
<dbReference type="STRING" id="1640674.SAMN05216323_10209"/>
<evidence type="ECO:0000256" key="3">
    <source>
        <dbReference type="ARBA" id="ARBA00022598"/>
    </source>
</evidence>
<protein>
    <recommendedName>
        <fullName evidence="8">Alanine racemase</fullName>
        <ecNumber evidence="8">5.1.1.1</ecNumber>
    </recommendedName>
</protein>
<dbReference type="Proteomes" id="UP000199452">
    <property type="component" value="Unassembled WGS sequence"/>
</dbReference>
<evidence type="ECO:0000256" key="7">
    <source>
        <dbReference type="ARBA" id="ARBA00023235"/>
    </source>
</evidence>
<feature type="active site" description="Proton acceptor; specific for L-alanine" evidence="8">
    <location>
        <position position="716"/>
    </location>
</feature>
<sequence>MDATKITEIANAIGGTIYGEANPSVDYVTIDSRTINSAKGALFFAIKGTHQDGHRFIANLYEKEVRAFVVSDIPHDLAKMVGAVFIVVEDTLDALQRLAVWYRKQYHIPVIGITGSNGKTIVKEWLYQLLHDEFQVVRSPRSFNSQVGVPLSVLLLEHNAQLAIFEAGISLSGEMERLRPMIAPEIGIITNLGQAHQENFSTMEEKVREKLILFKNSKVLICSVDNDLVYNAALAATKLTGTQLFTWSEKGGEADIIVVRRSLGKGVELQVTYEKRQLQIPLPFSDAASIENSLHCIALLLYLGHGNILERGSMSNLAPVAMRMELKEAVNGSTLINDSYNSDINSLTIALDFLKNQVQHSARTLIISDILQSGKEEVALYREVSRLAVAKGVTKVIGIGPAIYKNEKLFPQPAEFFLTTEAFLASASKSDFRDEAILIKGSRDFGFERISAFLERKVHTTVLDINLNAIIHNLNHFRGLLHPGTMLMAMVKAFSYGSGSYEIASVLQFHRVNYLAVAFADEGVALREAGITMPILVLNPEAGSFATMVEHKLEPEIFNLTSLTDFAREVEHLGMQDYPIHIKLDTGMHRLGFISEHLSGLITALKSSRSILVKSVFAHLAGADEAKHDAFTLEQITIFEKNTALLRQELGYDFIRHTLNSSGIERFPQAQFDMVRLGIGLYGISALPNNPLRVVSTLKSTIVQIKDISPDESVGYGRKGRVDRPSRIATIPIGYADGLNRLLSNGVGSFLIRGHRVPIIGNICMDLCMVDITDVKAEEGDEVIIFGETPSITEMAEKLNTIPYEVLTGISRRVKRVYFQE</sequence>
<dbReference type="SUPFAM" id="SSF51419">
    <property type="entry name" value="PLP-binding barrel"/>
    <property type="match status" value="1"/>
</dbReference>
<dbReference type="SUPFAM" id="SSF53623">
    <property type="entry name" value="MurD-like peptide ligases, catalytic domain"/>
    <property type="match status" value="1"/>
</dbReference>
<dbReference type="Gene3D" id="2.40.37.10">
    <property type="entry name" value="Lyase, Ornithine Decarboxylase, Chain A, domain 1"/>
    <property type="match status" value="1"/>
</dbReference>
<dbReference type="InterPro" id="IPR036615">
    <property type="entry name" value="Mur_ligase_C_dom_sf"/>
</dbReference>
<gene>
    <name evidence="12" type="ORF">SAMN05216323_10209</name>
</gene>
<proteinExistence type="inferred from homology"/>
<dbReference type="InterPro" id="IPR009006">
    <property type="entry name" value="Ala_racemase/Decarboxylase_C"/>
</dbReference>
<dbReference type="PANTHER" id="PTHR43024">
    <property type="entry name" value="UDP-N-ACETYLMURAMOYL-TRIPEPTIDE--D-ALANYL-D-ALANINE LIGASE"/>
    <property type="match status" value="1"/>
</dbReference>
<comment type="pathway">
    <text evidence="8">Amino-acid biosynthesis; D-alanine biosynthesis; D-alanine from L-alanine: step 1/1.</text>
</comment>
<dbReference type="InterPro" id="IPR001608">
    <property type="entry name" value="Ala_racemase_N"/>
</dbReference>
<dbReference type="HAMAP" id="MF_01201">
    <property type="entry name" value="Ala_racemase"/>
    <property type="match status" value="1"/>
</dbReference>
<dbReference type="InterPro" id="IPR035911">
    <property type="entry name" value="MurE/MurF_N"/>
</dbReference>
<dbReference type="PANTHER" id="PTHR43024:SF1">
    <property type="entry name" value="UDP-N-ACETYLMURAMOYL-TRIPEPTIDE--D-ALANYL-D-ALANINE LIGASE"/>
    <property type="match status" value="1"/>
</dbReference>
<name>A0A1G6JGD0_9BACT</name>
<dbReference type="EMBL" id="FMYP01000020">
    <property type="protein sequence ID" value="SDC17708.1"/>
    <property type="molecule type" value="Genomic_DNA"/>
</dbReference>
<evidence type="ECO:0000256" key="2">
    <source>
        <dbReference type="ARBA" id="ARBA00001933"/>
    </source>
</evidence>
<dbReference type="AlphaFoldDB" id="A0A1G6JGD0"/>
<keyword evidence="4" id="KW-0547">Nucleotide-binding</keyword>
<evidence type="ECO:0000256" key="5">
    <source>
        <dbReference type="ARBA" id="ARBA00022840"/>
    </source>
</evidence>
<dbReference type="NCBIfam" id="TIGR00492">
    <property type="entry name" value="alr"/>
    <property type="match status" value="1"/>
</dbReference>
<feature type="binding site" evidence="8 10">
    <location>
        <position position="590"/>
    </location>
    <ligand>
        <name>substrate</name>
    </ligand>
</feature>
<dbReference type="Gene3D" id="3.40.1390.10">
    <property type="entry name" value="MurE/MurF, N-terminal domain"/>
    <property type="match status" value="1"/>
</dbReference>
<dbReference type="InterPro" id="IPR000713">
    <property type="entry name" value="Mur_ligase_N"/>
</dbReference>
<dbReference type="OrthoDB" id="9801978at2"/>
<feature type="active site" description="Proton acceptor; specific for D-alanine" evidence="8">
    <location>
        <position position="492"/>
    </location>
</feature>
<dbReference type="GO" id="GO:0030632">
    <property type="term" value="P:D-alanine biosynthetic process"/>
    <property type="evidence" value="ECO:0007669"/>
    <property type="project" value="UniProtKB-UniRule"/>
</dbReference>
<evidence type="ECO:0000256" key="6">
    <source>
        <dbReference type="ARBA" id="ARBA00022898"/>
    </source>
</evidence>
<organism evidence="12 13">
    <name type="scientific">Williamwhitmania taraxaci</name>
    <dbReference type="NCBI Taxonomy" id="1640674"/>
    <lineage>
        <taxon>Bacteria</taxon>
        <taxon>Pseudomonadati</taxon>
        <taxon>Bacteroidota</taxon>
        <taxon>Bacteroidia</taxon>
        <taxon>Bacteroidales</taxon>
        <taxon>Williamwhitmaniaceae</taxon>
        <taxon>Williamwhitmania</taxon>
    </lineage>
</organism>
<comment type="similarity">
    <text evidence="8">Belongs to the alanine racemase family.</text>
</comment>
<dbReference type="SUPFAM" id="SSF50621">
    <property type="entry name" value="Alanine racemase C-terminal domain-like"/>
    <property type="match status" value="1"/>
</dbReference>
<dbReference type="GO" id="GO:0030170">
    <property type="term" value="F:pyridoxal phosphate binding"/>
    <property type="evidence" value="ECO:0007669"/>
    <property type="project" value="UniProtKB-UniRule"/>
</dbReference>
<dbReference type="GO" id="GO:0005524">
    <property type="term" value="F:ATP binding"/>
    <property type="evidence" value="ECO:0007669"/>
    <property type="project" value="UniProtKB-KW"/>
</dbReference>
<comment type="function">
    <text evidence="8">Catalyzes the interconversion of L-alanine and D-alanine. May also act on other amino acids.</text>
</comment>
<dbReference type="InterPro" id="IPR011079">
    <property type="entry name" value="Ala_racemase_C"/>
</dbReference>
<comment type="catalytic activity">
    <reaction evidence="1 8">
        <text>L-alanine = D-alanine</text>
        <dbReference type="Rhea" id="RHEA:20249"/>
        <dbReference type="ChEBI" id="CHEBI:57416"/>
        <dbReference type="ChEBI" id="CHEBI:57972"/>
        <dbReference type="EC" id="5.1.1.1"/>
    </reaction>
</comment>
<evidence type="ECO:0000256" key="10">
    <source>
        <dbReference type="PIRSR" id="PIRSR600821-52"/>
    </source>
</evidence>
<dbReference type="GO" id="GO:0016881">
    <property type="term" value="F:acid-amino acid ligase activity"/>
    <property type="evidence" value="ECO:0007669"/>
    <property type="project" value="InterPro"/>
</dbReference>
<dbReference type="GO" id="GO:0008784">
    <property type="term" value="F:alanine racemase activity"/>
    <property type="evidence" value="ECO:0007669"/>
    <property type="project" value="UniProtKB-UniRule"/>
</dbReference>
<accession>A0A1G6JGD0</accession>
<dbReference type="SUPFAM" id="SSF63418">
    <property type="entry name" value="MurE/MurF N-terminal domain"/>
    <property type="match status" value="1"/>
</dbReference>
<keyword evidence="3 12" id="KW-0436">Ligase</keyword>
<dbReference type="Pfam" id="PF08245">
    <property type="entry name" value="Mur_ligase_M"/>
    <property type="match status" value="1"/>
</dbReference>
<evidence type="ECO:0000313" key="13">
    <source>
        <dbReference type="Proteomes" id="UP000199452"/>
    </source>
</evidence>
<dbReference type="CDD" id="cd00430">
    <property type="entry name" value="PLPDE_III_AR"/>
    <property type="match status" value="1"/>
</dbReference>
<dbReference type="NCBIfam" id="NF008897">
    <property type="entry name" value="PRK11930.1"/>
    <property type="match status" value="1"/>
</dbReference>
<dbReference type="PRINTS" id="PR00992">
    <property type="entry name" value="ALARACEMASE"/>
</dbReference>